<keyword evidence="2" id="KW-1185">Reference proteome</keyword>
<sequence>MTRSSARIRDHPLYRIDENCFRTMFPDLSDAAIAEMLNDSGDEGDDSDEIDLDCCNKENAEYSNVTAVNQTEEQAKNRLWRVQPVIDVVRNRYEYLQLPRDAGDYSIDEQIIPFKVPTHWISNINKSLTFLILLVISRRFGSGTLGASYSLKLATAPKCLLPTTTTLNWINVERLDTAGVAGIIIIFER</sequence>
<name>A0A8S1BR36_ARCPL</name>
<comment type="caution">
    <text evidence="1">The sequence shown here is derived from an EMBL/GenBank/DDBJ whole genome shotgun (WGS) entry which is preliminary data.</text>
</comment>
<accession>A0A8S1BR36</accession>
<gene>
    <name evidence="1" type="ORF">APLA_LOCUS17581</name>
</gene>
<evidence type="ECO:0008006" key="3">
    <source>
        <dbReference type="Google" id="ProtNLM"/>
    </source>
</evidence>
<protein>
    <recommendedName>
        <fullName evidence="3">PiggyBac transposable element-derived protein domain-containing protein</fullName>
    </recommendedName>
</protein>
<organism evidence="1 2">
    <name type="scientific">Arctia plantaginis</name>
    <name type="common">Wood tiger moth</name>
    <name type="synonym">Phalaena plantaginis</name>
    <dbReference type="NCBI Taxonomy" id="874455"/>
    <lineage>
        <taxon>Eukaryota</taxon>
        <taxon>Metazoa</taxon>
        <taxon>Ecdysozoa</taxon>
        <taxon>Arthropoda</taxon>
        <taxon>Hexapoda</taxon>
        <taxon>Insecta</taxon>
        <taxon>Pterygota</taxon>
        <taxon>Neoptera</taxon>
        <taxon>Endopterygota</taxon>
        <taxon>Lepidoptera</taxon>
        <taxon>Glossata</taxon>
        <taxon>Ditrysia</taxon>
        <taxon>Noctuoidea</taxon>
        <taxon>Erebidae</taxon>
        <taxon>Arctiinae</taxon>
        <taxon>Arctia</taxon>
    </lineage>
</organism>
<dbReference type="OrthoDB" id="123207at2759"/>
<dbReference type="EMBL" id="CADEBC010000825">
    <property type="protein sequence ID" value="CAB3260908.1"/>
    <property type="molecule type" value="Genomic_DNA"/>
</dbReference>
<proteinExistence type="predicted"/>
<dbReference type="Proteomes" id="UP000494106">
    <property type="component" value="Unassembled WGS sequence"/>
</dbReference>
<evidence type="ECO:0000313" key="2">
    <source>
        <dbReference type="Proteomes" id="UP000494106"/>
    </source>
</evidence>
<reference evidence="1 2" key="1">
    <citation type="submission" date="2020-04" db="EMBL/GenBank/DDBJ databases">
        <authorList>
            <person name="Wallbank WR R."/>
            <person name="Pardo Diaz C."/>
            <person name="Kozak K."/>
            <person name="Martin S."/>
            <person name="Jiggins C."/>
            <person name="Moest M."/>
            <person name="Warren A I."/>
            <person name="Byers J.R.P. K."/>
            <person name="Montejo-Kovacevich G."/>
            <person name="Yen C E."/>
        </authorList>
    </citation>
    <scope>NUCLEOTIDE SEQUENCE [LARGE SCALE GENOMIC DNA]</scope>
</reference>
<evidence type="ECO:0000313" key="1">
    <source>
        <dbReference type="EMBL" id="CAB3260908.1"/>
    </source>
</evidence>
<dbReference type="AlphaFoldDB" id="A0A8S1BR36"/>